<evidence type="ECO:0000313" key="3">
    <source>
        <dbReference type="Proteomes" id="UP000694867"/>
    </source>
</evidence>
<proteinExistence type="predicted"/>
<dbReference type="Pfam" id="PF03564">
    <property type="entry name" value="DUF1759"/>
    <property type="match status" value="1"/>
</dbReference>
<dbReference type="InterPro" id="IPR008042">
    <property type="entry name" value="Retrotrans_Pao"/>
</dbReference>
<feature type="compositionally biased region" description="Polar residues" evidence="1">
    <location>
        <begin position="1614"/>
        <end position="1624"/>
    </location>
</feature>
<dbReference type="Gene3D" id="1.10.340.70">
    <property type="match status" value="1"/>
</dbReference>
<reference evidence="4" key="1">
    <citation type="submission" date="2025-08" db="UniProtKB">
        <authorList>
            <consortium name="RefSeq"/>
        </authorList>
    </citation>
    <scope>IDENTIFICATION</scope>
</reference>
<evidence type="ECO:0000259" key="2">
    <source>
        <dbReference type="Pfam" id="PF17921"/>
    </source>
</evidence>
<dbReference type="InterPro" id="IPR036397">
    <property type="entry name" value="RNaseH_sf"/>
</dbReference>
<dbReference type="InterPro" id="IPR012337">
    <property type="entry name" value="RNaseH-like_sf"/>
</dbReference>
<dbReference type="KEGG" id="goe:108864822"/>
<feature type="region of interest" description="Disordered" evidence="1">
    <location>
        <begin position="301"/>
        <end position="320"/>
    </location>
</feature>
<accession>A0AAJ7WIR2</accession>
<dbReference type="Pfam" id="PF05380">
    <property type="entry name" value="Peptidase_A17"/>
    <property type="match status" value="1"/>
</dbReference>
<evidence type="ECO:0000313" key="4">
    <source>
        <dbReference type="RefSeq" id="XP_028968460.1"/>
    </source>
</evidence>
<dbReference type="InterPro" id="IPR005312">
    <property type="entry name" value="DUF1759"/>
</dbReference>
<dbReference type="InterPro" id="IPR043502">
    <property type="entry name" value="DNA/RNA_pol_sf"/>
</dbReference>
<dbReference type="Pfam" id="PF17921">
    <property type="entry name" value="Integrase_H2C2"/>
    <property type="match status" value="1"/>
</dbReference>
<dbReference type="SUPFAM" id="SSF53098">
    <property type="entry name" value="Ribonuclease H-like"/>
    <property type="match status" value="1"/>
</dbReference>
<dbReference type="SUPFAM" id="SSF56672">
    <property type="entry name" value="DNA/RNA polymerases"/>
    <property type="match status" value="1"/>
</dbReference>
<feature type="region of interest" description="Disordered" evidence="1">
    <location>
        <begin position="1603"/>
        <end position="1624"/>
    </location>
</feature>
<dbReference type="Gene3D" id="3.30.420.10">
    <property type="entry name" value="Ribonuclease H-like superfamily/Ribonuclease H"/>
    <property type="match status" value="1"/>
</dbReference>
<dbReference type="GO" id="GO:0042575">
    <property type="term" value="C:DNA polymerase complex"/>
    <property type="evidence" value="ECO:0007669"/>
    <property type="project" value="UniProtKB-ARBA"/>
</dbReference>
<evidence type="ECO:0000256" key="1">
    <source>
        <dbReference type="SAM" id="MobiDB-lite"/>
    </source>
</evidence>
<dbReference type="RefSeq" id="XP_028968460.1">
    <property type="nucleotide sequence ID" value="XM_029112627.1"/>
</dbReference>
<dbReference type="GO" id="GO:0071897">
    <property type="term" value="P:DNA biosynthetic process"/>
    <property type="evidence" value="ECO:0007669"/>
    <property type="project" value="UniProtKB-ARBA"/>
</dbReference>
<keyword evidence="3" id="KW-1185">Reference proteome</keyword>
<dbReference type="GO" id="GO:0003676">
    <property type="term" value="F:nucleic acid binding"/>
    <property type="evidence" value="ECO:0007669"/>
    <property type="project" value="InterPro"/>
</dbReference>
<sequence length="1624" mass="183251">MAKKSNPKNPPKALQALLDSGSRFRNQIDEIIDSIEDLESADPKFPDNQQPDAISLLLKGLFEKLQSLEDGITIHPDVANSESEQLDMEDIDRFELRFRRATAAIDAAHSRRVRAVDTTAFFTPARPRVRFQEENNENATRNERAAQRPEIFKGDRLKFRTFMKQFEIFVSKSPRAADCERLMALRKFVPDEPKQLVDALELTDSNYKIAFTTLEENYSRVDVDRERLLSELRNLPKVPSLNAVAELRKLVIQVQTNTKVLESLGVRMDSIAVMVQSSLTASLPPALRQLFKQWRRIEVTRQSREPPPAIRTPSSTSTPAHRLFDITTEISETRCDTDASEEPIVELQRTIRYALQHIRDYEDSGYLDAALGTSNKNEAQAPKKPVGNKKLLATVAAANGRTSNARAEKRIRPCLFCNTADHNSSRFAASFSIEARREILKKQKRCPKCFLTEHAKPGECRGPRVSCNVCKSSQHHTSMHAPEDHTRPASSATPVISNVVGGISDCDEPTVMLTAQAFILHGARKIPCRIFFDHGSGLAFISPNTRRLLMNAQPLSNRNLVIDTFKSQDEFRANRFRVVLQSTFDEHIKIPIFAYERAFPVNPRNPLSPTSREAVRKFAEEHQLADASLLSGEANEQPGIIIGLDQIYRVLLFDAPKSVDGSLVALNSRLGWTVGGPLSCPQAGLGRVTSVSAVCCVATLSQQSKVLPADFATSPAKLVEKLWRLDTIGVEDQSTSSRLSSDESSALQQFEQSVTYDGKRYSVSFPKRDSITSLQNNRNVALRRLRGKLRQLMKSPEKYSRYHEEIMEFVKNGHAYEIDGPALGCSNEAEGTYHMPHHEVTASLNENLLPGPNLNPDLVSLLMNFRLHAIAVSADIKAAYMRTEIHDADRRLFRFLWRAPGEEKIRTFEMKKVTWGAASSGFLLAATIRGHLKKVEPQIGERLGDHLYADDFLQSFPNQQQAIEYADRLRNALQSADMALAKWKSNSKDVTKHLIDVGVKEAEFQSSPSNLFRVLGIIWSPTQDTLSFSIPSVDPKWSIVTAVTKRAALSITASVYDPLGLLIPYTIWGKLLIQRLWSTKLQWDDPIPIRSRVELLEWSEELSELPRINIERQYSNVGGDVQSYHLHVFADASPSAFACAAYIEYRVRNGDSGSSLLMCKSRLAPIDKPPTLPRLELLAALLAVRLKRFIVERIEVQFETIRFYTDSTITYHWVTGSSPGRWKAFIHNRVEEIQQESRVDQWYHVQGEHNIADLATRGISARTLRGTLAWWHGPRWLHLPEGDKPISRPRLEDNAFEAAKEEIRHTSAPTTVAERTHPLDLELFSSASRAVRVMANALRFIRTARRQPYAAVAEIHQVAERQIIRSVQAQYFRKEIHATEAEGPFFTHDEKNPIVLPGESRFARLLIYDAHRVNAHFGVATILNQIRRRFWITRGRQVIQAILNKCVVCKRRQRRPADQIGAPLPEPRVTLYAPFQTTGIDFCGPFYTRTETGTQETYVALFTCAATRAVHLEMTPFMSTPSTHLALCRFLAEHPACLRFVSDNGRSFVRAASDIKRLFNSVRDPEVRSLLEGRSIEWSFNSPCSAWHGGFFERLVKTTLYSSGRPSKSEDNDAPQSSLATFAC</sequence>
<feature type="domain" description="Integrase zinc-binding" evidence="2">
    <location>
        <begin position="1403"/>
        <end position="1454"/>
    </location>
</feature>
<dbReference type="Proteomes" id="UP000694867">
    <property type="component" value="Unplaced"/>
</dbReference>
<dbReference type="PANTHER" id="PTHR47331">
    <property type="entry name" value="PHD-TYPE DOMAIN-CONTAINING PROTEIN"/>
    <property type="match status" value="1"/>
</dbReference>
<gene>
    <name evidence="4" type="primary">LOC108864822</name>
</gene>
<protein>
    <submittedName>
        <fullName evidence="4">Uncharacterized protein LOC108864822</fullName>
    </submittedName>
</protein>
<dbReference type="PANTHER" id="PTHR47331:SF5">
    <property type="entry name" value="RIBONUCLEASE H"/>
    <property type="match status" value="1"/>
</dbReference>
<organism evidence="3 4">
    <name type="scientific">Galendromus occidentalis</name>
    <name type="common">western predatory mite</name>
    <dbReference type="NCBI Taxonomy" id="34638"/>
    <lineage>
        <taxon>Eukaryota</taxon>
        <taxon>Metazoa</taxon>
        <taxon>Ecdysozoa</taxon>
        <taxon>Arthropoda</taxon>
        <taxon>Chelicerata</taxon>
        <taxon>Arachnida</taxon>
        <taxon>Acari</taxon>
        <taxon>Parasitiformes</taxon>
        <taxon>Mesostigmata</taxon>
        <taxon>Gamasina</taxon>
        <taxon>Phytoseioidea</taxon>
        <taxon>Phytoseiidae</taxon>
        <taxon>Typhlodrominae</taxon>
        <taxon>Galendromus</taxon>
    </lineage>
</organism>
<dbReference type="InterPro" id="IPR041588">
    <property type="entry name" value="Integrase_H2C2"/>
</dbReference>
<dbReference type="GeneID" id="108864822"/>
<name>A0AAJ7WIR2_9ACAR</name>